<dbReference type="FunFam" id="1.10.10.10:FF:000001">
    <property type="entry name" value="LysR family transcriptional regulator"/>
    <property type="match status" value="1"/>
</dbReference>
<dbReference type="InterPro" id="IPR029058">
    <property type="entry name" value="AB_hydrolase_fold"/>
</dbReference>
<dbReference type="PROSITE" id="PS50931">
    <property type="entry name" value="HTH_LYSR"/>
    <property type="match status" value="1"/>
</dbReference>
<dbReference type="Gene3D" id="1.10.10.10">
    <property type="entry name" value="Winged helix-like DNA-binding domain superfamily/Winged helix DNA-binding domain"/>
    <property type="match status" value="1"/>
</dbReference>
<accession>A0A7W9GUY5</accession>
<evidence type="ECO:0000256" key="5">
    <source>
        <dbReference type="ARBA" id="ARBA00023125"/>
    </source>
</evidence>
<dbReference type="InterPro" id="IPR013094">
    <property type="entry name" value="AB_hydrolase_3"/>
</dbReference>
<proteinExistence type="inferred from homology"/>
<dbReference type="InterPro" id="IPR036388">
    <property type="entry name" value="WH-like_DNA-bd_sf"/>
</dbReference>
<evidence type="ECO:0000256" key="3">
    <source>
        <dbReference type="ARBA" id="ARBA00022801"/>
    </source>
</evidence>
<protein>
    <submittedName>
        <fullName evidence="8">Acetyl esterase/lipase</fullName>
    </submittedName>
</protein>
<evidence type="ECO:0000313" key="8">
    <source>
        <dbReference type="EMBL" id="MBB5790505.1"/>
    </source>
</evidence>
<keyword evidence="5" id="KW-0238">DNA-binding</keyword>
<dbReference type="InterPro" id="IPR000847">
    <property type="entry name" value="LysR_HTH_N"/>
</dbReference>
<dbReference type="PROSITE" id="PS01173">
    <property type="entry name" value="LIPASE_GDXG_HIS"/>
    <property type="match status" value="1"/>
</dbReference>
<dbReference type="PANTHER" id="PTHR48081:SF30">
    <property type="entry name" value="ACETYL-HYDROLASE LIPR-RELATED"/>
    <property type="match status" value="1"/>
</dbReference>
<sequence>MENEPRGRLIELPRAPEAIELRHLRAFVAVAQELNFSRAAERLYLSQPALSRQISSLEKLLRVDLLRRTTQRVELTLAGEALLYRAKSMLADLDDAVQVTRSVGGETDEQVRRLLRPVAEAVADLDAFRAANEQLSAQFPTPAGIEMRPVTAGGVPSLAFGRDVGEVPSILHVHGGGYVVGSAYGYRPLAGALAAAADATVLVPDYRLAPEHPFPAAVDDVVAAFRWLAERHGDPAAVTLCGDSTGGGLAMSALLRLRADGAALPGRVVLLSPGVDLTCRVVREHTEPQPNGIVELTERYAGLYLDGHPADDPLVNPLYADLAGLPPLLVQVATGEPGLPECRALVDRATAAGVDARLELFPVSTHVFHLFWSFLPEAAEALERAAEFIGPRITPAARSVG</sequence>
<dbReference type="PRINTS" id="PR00039">
    <property type="entry name" value="HTHLYSR"/>
</dbReference>
<dbReference type="PANTHER" id="PTHR48081">
    <property type="entry name" value="AB HYDROLASE SUPERFAMILY PROTEIN C4A8.06C"/>
    <property type="match status" value="1"/>
</dbReference>
<evidence type="ECO:0000256" key="1">
    <source>
        <dbReference type="ARBA" id="ARBA00009437"/>
    </source>
</evidence>
<dbReference type="Pfam" id="PF07859">
    <property type="entry name" value="Abhydrolase_3"/>
    <property type="match status" value="1"/>
</dbReference>
<gene>
    <name evidence="8" type="ORF">HD601_005080</name>
</gene>
<dbReference type="GO" id="GO:0003677">
    <property type="term" value="F:DNA binding"/>
    <property type="evidence" value="ECO:0007669"/>
    <property type="project" value="UniProtKB-KW"/>
</dbReference>
<evidence type="ECO:0000313" key="9">
    <source>
        <dbReference type="Proteomes" id="UP000542813"/>
    </source>
</evidence>
<dbReference type="RefSeq" id="WP_184826612.1">
    <property type="nucleotide sequence ID" value="NZ_JACHMM010000001.1"/>
</dbReference>
<dbReference type="Gene3D" id="3.40.50.1820">
    <property type="entry name" value="alpha/beta hydrolase"/>
    <property type="match status" value="1"/>
</dbReference>
<organism evidence="8 9">
    <name type="scientific">Jiangella mangrovi</name>
    <dbReference type="NCBI Taxonomy" id="1524084"/>
    <lineage>
        <taxon>Bacteria</taxon>
        <taxon>Bacillati</taxon>
        <taxon>Actinomycetota</taxon>
        <taxon>Actinomycetes</taxon>
        <taxon>Jiangellales</taxon>
        <taxon>Jiangellaceae</taxon>
        <taxon>Jiangella</taxon>
    </lineage>
</organism>
<feature type="domain" description="HTH lysR-type" evidence="7">
    <location>
        <begin position="19"/>
        <end position="76"/>
    </location>
</feature>
<keyword evidence="4" id="KW-0805">Transcription regulation</keyword>
<dbReference type="InterPro" id="IPR036390">
    <property type="entry name" value="WH_DNA-bd_sf"/>
</dbReference>
<dbReference type="InterPro" id="IPR050300">
    <property type="entry name" value="GDXG_lipolytic_enzyme"/>
</dbReference>
<dbReference type="GO" id="GO:0004806">
    <property type="term" value="F:triacylglycerol lipase activity"/>
    <property type="evidence" value="ECO:0007669"/>
    <property type="project" value="TreeGrafter"/>
</dbReference>
<comment type="similarity">
    <text evidence="2">Belongs to the 'GDXG' lipolytic enzyme family.</text>
</comment>
<reference evidence="8 9" key="1">
    <citation type="submission" date="2020-08" db="EMBL/GenBank/DDBJ databases">
        <title>Sequencing the genomes of 1000 actinobacteria strains.</title>
        <authorList>
            <person name="Klenk H.-P."/>
        </authorList>
    </citation>
    <scope>NUCLEOTIDE SEQUENCE [LARGE SCALE GENOMIC DNA]</scope>
    <source>
        <strain evidence="8 9">DSM 102122</strain>
    </source>
</reference>
<evidence type="ECO:0000256" key="6">
    <source>
        <dbReference type="ARBA" id="ARBA00023163"/>
    </source>
</evidence>
<dbReference type="GO" id="GO:0003700">
    <property type="term" value="F:DNA-binding transcription factor activity"/>
    <property type="evidence" value="ECO:0007669"/>
    <property type="project" value="InterPro"/>
</dbReference>
<keyword evidence="9" id="KW-1185">Reference proteome</keyword>
<keyword evidence="6" id="KW-0804">Transcription</keyword>
<comment type="similarity">
    <text evidence="1">Belongs to the LysR transcriptional regulatory family.</text>
</comment>
<dbReference type="EMBL" id="JACHMM010000001">
    <property type="protein sequence ID" value="MBB5790505.1"/>
    <property type="molecule type" value="Genomic_DNA"/>
</dbReference>
<comment type="caution">
    <text evidence="8">The sequence shown here is derived from an EMBL/GenBank/DDBJ whole genome shotgun (WGS) entry which is preliminary data.</text>
</comment>
<evidence type="ECO:0000259" key="7">
    <source>
        <dbReference type="PROSITE" id="PS50931"/>
    </source>
</evidence>
<evidence type="ECO:0000256" key="2">
    <source>
        <dbReference type="ARBA" id="ARBA00010515"/>
    </source>
</evidence>
<dbReference type="Proteomes" id="UP000542813">
    <property type="component" value="Unassembled WGS sequence"/>
</dbReference>
<dbReference type="Pfam" id="PF00126">
    <property type="entry name" value="HTH_1"/>
    <property type="match status" value="1"/>
</dbReference>
<dbReference type="SUPFAM" id="SSF46785">
    <property type="entry name" value="Winged helix' DNA-binding domain"/>
    <property type="match status" value="1"/>
</dbReference>
<dbReference type="AlphaFoldDB" id="A0A7W9GUY5"/>
<keyword evidence="3" id="KW-0378">Hydrolase</keyword>
<evidence type="ECO:0000256" key="4">
    <source>
        <dbReference type="ARBA" id="ARBA00023015"/>
    </source>
</evidence>
<dbReference type="SUPFAM" id="SSF53474">
    <property type="entry name" value="alpha/beta-Hydrolases"/>
    <property type="match status" value="1"/>
</dbReference>
<dbReference type="InterPro" id="IPR002168">
    <property type="entry name" value="Lipase_GDXG_HIS_AS"/>
</dbReference>
<name>A0A7W9GUY5_9ACTN</name>